<dbReference type="Proteomes" id="UP000275727">
    <property type="component" value="Chromosome"/>
</dbReference>
<reference evidence="3 5" key="2">
    <citation type="submission" date="2018-10" db="EMBL/GenBank/DDBJ databases">
        <title>Genomic Encyclopedia of Type Strains, Phase IV (KMG-IV): sequencing the most valuable type-strain genomes for metagenomic binning, comparative biology and taxonomic classification.</title>
        <authorList>
            <person name="Goeker M."/>
        </authorList>
    </citation>
    <scope>NUCLEOTIDE SEQUENCE [LARGE SCALE GENOMIC DNA]</scope>
    <source>
        <strain evidence="3 5">DSM 19791</strain>
    </source>
</reference>
<dbReference type="Gene3D" id="3.40.50.1820">
    <property type="entry name" value="alpha/beta hydrolase"/>
    <property type="match status" value="1"/>
</dbReference>
<dbReference type="Pfam" id="PF12697">
    <property type="entry name" value="Abhydrolase_6"/>
    <property type="match status" value="1"/>
</dbReference>
<dbReference type="SUPFAM" id="SSF53474">
    <property type="entry name" value="alpha/beta-Hydrolases"/>
    <property type="match status" value="1"/>
</dbReference>
<dbReference type="PANTHER" id="PTHR43798">
    <property type="entry name" value="MONOACYLGLYCEROL LIPASE"/>
    <property type="match status" value="1"/>
</dbReference>
<reference evidence="2 4" key="1">
    <citation type="submission" date="2018-06" db="EMBL/GenBank/DDBJ databases">
        <title>Complete Genome Sequence of the Microcystin-Degrading Bacterium Sphingosinicella microcystinivorans Strain B-9.</title>
        <authorList>
            <person name="Jin H."/>
            <person name="Nishizawa T."/>
            <person name="Guo Y."/>
            <person name="Nishizawa A."/>
            <person name="Park H."/>
            <person name="Kato H."/>
            <person name="Tsuji K."/>
            <person name="Harada K."/>
        </authorList>
    </citation>
    <scope>NUCLEOTIDE SEQUENCE [LARGE SCALE GENOMIC DNA]</scope>
    <source>
        <strain evidence="2 4">B9</strain>
    </source>
</reference>
<dbReference type="InterPro" id="IPR050266">
    <property type="entry name" value="AB_hydrolase_sf"/>
</dbReference>
<dbReference type="InterPro" id="IPR000073">
    <property type="entry name" value="AB_hydrolase_1"/>
</dbReference>
<organism evidence="2 4">
    <name type="scientific">Sphingosinicella microcystinivorans</name>
    <dbReference type="NCBI Taxonomy" id="335406"/>
    <lineage>
        <taxon>Bacteria</taxon>
        <taxon>Pseudomonadati</taxon>
        <taxon>Pseudomonadota</taxon>
        <taxon>Alphaproteobacteria</taxon>
        <taxon>Sphingomonadales</taxon>
        <taxon>Sphingosinicellaceae</taxon>
        <taxon>Sphingosinicella</taxon>
    </lineage>
</organism>
<evidence type="ECO:0000313" key="3">
    <source>
        <dbReference type="EMBL" id="RKS87936.1"/>
    </source>
</evidence>
<feature type="domain" description="AB hydrolase-1" evidence="1">
    <location>
        <begin position="16"/>
        <end position="233"/>
    </location>
</feature>
<dbReference type="AlphaFoldDB" id="A0AAD1D977"/>
<accession>A0AAD1D977</accession>
<dbReference type="Proteomes" id="UP000276029">
    <property type="component" value="Unassembled WGS sequence"/>
</dbReference>
<protein>
    <submittedName>
        <fullName evidence="3">Pimeloyl-ACP methyl ester carboxylesterase</fullName>
    </submittedName>
    <submittedName>
        <fullName evidence="2">Pimeloyl-[acyl-carrier protein] methyl ester esterase</fullName>
    </submittedName>
</protein>
<gene>
    <name evidence="2" type="primary">bioH</name>
    <name evidence="3" type="ORF">DFR51_2582</name>
    <name evidence="2" type="ORF">SmB9_34050</name>
</gene>
<dbReference type="PANTHER" id="PTHR43798:SF33">
    <property type="entry name" value="HYDROLASE, PUTATIVE (AFU_ORTHOLOGUE AFUA_2G14860)-RELATED"/>
    <property type="match status" value="1"/>
</dbReference>
<dbReference type="GO" id="GO:0016020">
    <property type="term" value="C:membrane"/>
    <property type="evidence" value="ECO:0007669"/>
    <property type="project" value="TreeGrafter"/>
</dbReference>
<dbReference type="EMBL" id="RBWX01000009">
    <property type="protein sequence ID" value="RKS87936.1"/>
    <property type="molecule type" value="Genomic_DNA"/>
</dbReference>
<evidence type="ECO:0000259" key="1">
    <source>
        <dbReference type="Pfam" id="PF12697"/>
    </source>
</evidence>
<evidence type="ECO:0000313" key="2">
    <source>
        <dbReference type="EMBL" id="BBE35747.1"/>
    </source>
</evidence>
<dbReference type="InterPro" id="IPR029058">
    <property type="entry name" value="AB_hydrolase_fold"/>
</dbReference>
<dbReference type="KEGG" id="smic:SmB9_34050"/>
<proteinExistence type="predicted"/>
<sequence>MLNVVTRAGMEPALALVHGWTCDHRAMQPVANAFPAQKVVMPDLPGHGASVKTGDYAIPAQTEAVLAAMPERAIWVGHSMGAQIVVEAAARAPERVMAAVLLDPAAIQPMEAAFAGRDRMKIDLATTDDFPALMRRFSGGMMIAPTDAEAVRALADTQAAADPDVARAGWDAIWNWDGPAAFAALSVPTLVITVERTMNRLSDLSRLNRRIATAQVTGSGHMLQFEVMDQVAAMMRRFFDLNGLLSTR</sequence>
<keyword evidence="5" id="KW-1185">Reference proteome</keyword>
<dbReference type="RefSeq" id="WP_121051778.1">
    <property type="nucleotide sequence ID" value="NZ_AP018711.1"/>
</dbReference>
<evidence type="ECO:0000313" key="4">
    <source>
        <dbReference type="Proteomes" id="UP000275727"/>
    </source>
</evidence>
<name>A0AAD1D977_SPHMI</name>
<dbReference type="EMBL" id="AP018711">
    <property type="protein sequence ID" value="BBE35747.1"/>
    <property type="molecule type" value="Genomic_DNA"/>
</dbReference>
<evidence type="ECO:0000313" key="5">
    <source>
        <dbReference type="Proteomes" id="UP000276029"/>
    </source>
</evidence>